<keyword evidence="2" id="KW-1185">Reference proteome</keyword>
<geneLocation type="plasmid" evidence="1 2">
    <name>unnamed</name>
</geneLocation>
<dbReference type="AlphaFoldDB" id="A0A2D2DW53"/>
<proteinExistence type="predicted"/>
<name>A0A2D2DW53_9BURK</name>
<reference evidence="1" key="1">
    <citation type="submission" date="2017-10" db="EMBL/GenBank/DDBJ databases">
        <title>Massilia psychrophilum sp. nov., a novel purple-pigmented bacterium isolated from Tianshan glacier, Xinjiang Municipality, China.</title>
        <authorList>
            <person name="Wang H."/>
        </authorList>
    </citation>
    <scope>NUCLEOTIDE SEQUENCE [LARGE SCALE GENOMIC DNA]</scope>
    <source>
        <strain evidence="1">B2</strain>
        <plasmid evidence="1">unnamed</plasmid>
    </source>
</reference>
<evidence type="ECO:0008006" key="3">
    <source>
        <dbReference type="Google" id="ProtNLM"/>
    </source>
</evidence>
<dbReference type="KEGG" id="mass:CR152_32110"/>
<gene>
    <name evidence="1" type="ORF">CR152_32110</name>
</gene>
<accession>A0A2D2DW53</accession>
<dbReference type="EMBL" id="CP024609">
    <property type="protein sequence ID" value="ATQ79221.1"/>
    <property type="molecule type" value="Genomic_DNA"/>
</dbReference>
<evidence type="ECO:0000313" key="2">
    <source>
        <dbReference type="Proteomes" id="UP000229897"/>
    </source>
</evidence>
<evidence type="ECO:0000313" key="1">
    <source>
        <dbReference type="EMBL" id="ATQ79221.1"/>
    </source>
</evidence>
<organism evidence="1 2">
    <name type="scientific">Massilia violaceinigra</name>
    <dbReference type="NCBI Taxonomy" id="2045208"/>
    <lineage>
        <taxon>Bacteria</taxon>
        <taxon>Pseudomonadati</taxon>
        <taxon>Pseudomonadota</taxon>
        <taxon>Betaproteobacteria</taxon>
        <taxon>Burkholderiales</taxon>
        <taxon>Oxalobacteraceae</taxon>
        <taxon>Telluria group</taxon>
        <taxon>Massilia</taxon>
    </lineage>
</organism>
<keyword evidence="1" id="KW-0614">Plasmid</keyword>
<sequence length="210" mass="23509">MITMANEKKVIDWDLVEKDWRAGIKTKQQMAVEHGLSRAAMDKRFGKMNISRHLGVKIRAKATSLVEQSVVPATAEPLSPAREREIVEVNAAMQSQIILSHRSDIQRARRLSMQLLEELEVQTDHADLFRDLAAMLCAPDEKGVNKRLELFEKVMSLNSRAGTMKTLADALRNLIAMERQAFGLDDKKEDEIGSGVEDVIKRVMAKNGGA</sequence>
<dbReference type="Proteomes" id="UP000229897">
    <property type="component" value="Plasmid unnamed"/>
</dbReference>
<protein>
    <recommendedName>
        <fullName evidence="3">Terminase</fullName>
    </recommendedName>
</protein>